<gene>
    <name evidence="1" type="ORF">HA050_08435</name>
</gene>
<name>A0ABX0KVE6_9NEIS</name>
<reference evidence="1 2" key="1">
    <citation type="submission" date="2020-03" db="EMBL/GenBank/DDBJ databases">
        <title>Draft genome sequence of environmentally isolated violet-colored cultures.</title>
        <authorList>
            <person name="Wilson H.S."/>
        </authorList>
    </citation>
    <scope>NUCLEOTIDE SEQUENCE [LARGE SCALE GENOMIC DNA]</scope>
    <source>
        <strain evidence="1 2">HSC-16F04</strain>
    </source>
</reference>
<comment type="caution">
    <text evidence="1">The sequence shown here is derived from an EMBL/GenBank/DDBJ whole genome shotgun (WGS) entry which is preliminary data.</text>
</comment>
<dbReference type="EMBL" id="JAAOLX010000004">
    <property type="protein sequence ID" value="NHQ86142.1"/>
    <property type="molecule type" value="Genomic_DNA"/>
</dbReference>
<evidence type="ECO:0000313" key="2">
    <source>
        <dbReference type="Proteomes" id="UP000712570"/>
    </source>
</evidence>
<proteinExistence type="predicted"/>
<evidence type="ECO:0000313" key="1">
    <source>
        <dbReference type="EMBL" id="NHQ86142.1"/>
    </source>
</evidence>
<sequence length="147" mass="16906">MFSKNYHRLTPLCLYARSRYKTPQVNRFADLAHLQTCAIHGGAILYIHLPENRIYREKIDRKHCDVVVDMQEVFQGLANLVLFDLKKSDYQIKPLPGTEKYLLYFAASKAHHDGRKLIKDINKGIATLSALGEMSQIIRSYQRQGGV</sequence>
<keyword evidence="2" id="KW-1185">Reference proteome</keyword>
<accession>A0ABX0KVE6</accession>
<dbReference type="SUPFAM" id="SSF53850">
    <property type="entry name" value="Periplasmic binding protein-like II"/>
    <property type="match status" value="1"/>
</dbReference>
<dbReference type="Proteomes" id="UP000712570">
    <property type="component" value="Unassembled WGS sequence"/>
</dbReference>
<protein>
    <submittedName>
        <fullName evidence="1">Amino acid ABC transporter substrate-binding protein</fullName>
    </submittedName>
</protein>
<organism evidence="1 2">
    <name type="scientific">Iodobacter violaceini</name>
    <dbReference type="NCBI Taxonomy" id="3044271"/>
    <lineage>
        <taxon>Bacteria</taxon>
        <taxon>Pseudomonadati</taxon>
        <taxon>Pseudomonadota</taxon>
        <taxon>Betaproteobacteria</taxon>
        <taxon>Neisseriales</taxon>
        <taxon>Chitinibacteraceae</taxon>
        <taxon>Iodobacter</taxon>
    </lineage>
</organism>